<dbReference type="GO" id="GO:0000209">
    <property type="term" value="P:protein polyubiquitination"/>
    <property type="evidence" value="ECO:0007669"/>
    <property type="project" value="TreeGrafter"/>
</dbReference>
<evidence type="ECO:0000313" key="9">
    <source>
        <dbReference type="Proteomes" id="UP000274822"/>
    </source>
</evidence>
<feature type="domain" description="Topors PWI-like" evidence="7">
    <location>
        <begin position="101"/>
        <end position="173"/>
    </location>
</feature>
<evidence type="ECO:0000313" key="8">
    <source>
        <dbReference type="EMBL" id="RUS27615.1"/>
    </source>
</evidence>
<feature type="compositionally biased region" description="Basic residues" evidence="6">
    <location>
        <begin position="43"/>
        <end position="54"/>
    </location>
</feature>
<keyword evidence="5" id="KW-0804">Transcription</keyword>
<gene>
    <name evidence="8" type="ORF">BC938DRAFT_482994</name>
</gene>
<evidence type="ECO:0000256" key="4">
    <source>
        <dbReference type="ARBA" id="ARBA00023015"/>
    </source>
</evidence>
<dbReference type="GO" id="GO:0006513">
    <property type="term" value="P:protein monoubiquitination"/>
    <property type="evidence" value="ECO:0007669"/>
    <property type="project" value="TreeGrafter"/>
</dbReference>
<dbReference type="AlphaFoldDB" id="A0A433QCU3"/>
<keyword evidence="9" id="KW-1185">Reference proteome</keyword>
<feature type="region of interest" description="Disordered" evidence="6">
    <location>
        <begin position="249"/>
        <end position="278"/>
    </location>
</feature>
<dbReference type="PANTHER" id="PTHR46077">
    <property type="entry name" value="E3 UBIQUITIN-PROTEIN LIGASE TOPORS"/>
    <property type="match status" value="1"/>
</dbReference>
<dbReference type="EMBL" id="RBNJ01008086">
    <property type="protein sequence ID" value="RUS27615.1"/>
    <property type="molecule type" value="Genomic_DNA"/>
</dbReference>
<accession>A0A433QCU3</accession>
<evidence type="ECO:0000256" key="1">
    <source>
        <dbReference type="ARBA" id="ARBA00000900"/>
    </source>
</evidence>
<evidence type="ECO:0000256" key="2">
    <source>
        <dbReference type="ARBA" id="ARBA00012483"/>
    </source>
</evidence>
<evidence type="ECO:0000256" key="6">
    <source>
        <dbReference type="SAM" id="MobiDB-lite"/>
    </source>
</evidence>
<protein>
    <recommendedName>
        <fullName evidence="2">RING-type E3 ubiquitin transferase</fullName>
        <ecNumber evidence="2">2.3.2.27</ecNumber>
    </recommendedName>
</protein>
<reference evidence="8 9" key="1">
    <citation type="journal article" date="2018" name="New Phytol.">
        <title>Phylogenomics of Endogonaceae and evolution of mycorrhizas within Mucoromycota.</title>
        <authorList>
            <person name="Chang Y."/>
            <person name="Desiro A."/>
            <person name="Na H."/>
            <person name="Sandor L."/>
            <person name="Lipzen A."/>
            <person name="Clum A."/>
            <person name="Barry K."/>
            <person name="Grigoriev I.V."/>
            <person name="Martin F.M."/>
            <person name="Stajich J.E."/>
            <person name="Smith M.E."/>
            <person name="Bonito G."/>
            <person name="Spatafora J.W."/>
        </authorList>
    </citation>
    <scope>NUCLEOTIDE SEQUENCE [LARGE SCALE GENOMIC DNA]</scope>
    <source>
        <strain evidence="8 9">AD002</strain>
    </source>
</reference>
<name>A0A433QCU3_9FUNG</name>
<dbReference type="PANTHER" id="PTHR46077:SF1">
    <property type="entry name" value="TOP1 BINDING ARGININE_SERINE RICH PROTEIN, E3 UBIQUITIN LIGASE"/>
    <property type="match status" value="1"/>
</dbReference>
<feature type="region of interest" description="Disordered" evidence="6">
    <location>
        <begin position="26"/>
        <end position="64"/>
    </location>
</feature>
<evidence type="ECO:0000256" key="5">
    <source>
        <dbReference type="ARBA" id="ARBA00023163"/>
    </source>
</evidence>
<organism evidence="8 9">
    <name type="scientific">Jimgerdemannia flammicorona</name>
    <dbReference type="NCBI Taxonomy" id="994334"/>
    <lineage>
        <taxon>Eukaryota</taxon>
        <taxon>Fungi</taxon>
        <taxon>Fungi incertae sedis</taxon>
        <taxon>Mucoromycota</taxon>
        <taxon>Mucoromycotina</taxon>
        <taxon>Endogonomycetes</taxon>
        <taxon>Endogonales</taxon>
        <taxon>Endogonaceae</taxon>
        <taxon>Jimgerdemannia</taxon>
    </lineage>
</organism>
<dbReference type="Proteomes" id="UP000274822">
    <property type="component" value="Unassembled WGS sequence"/>
</dbReference>
<keyword evidence="4" id="KW-0805">Transcription regulation</keyword>
<dbReference type="EC" id="2.3.2.27" evidence="2"/>
<sequence length="304" mass="34606">MLRISPPIVSSLVSKPTLQHTFLPQCSFDAGETPPLGPTRSFERHHQRRQRRHDRRPDPVSASAEEALARRRHVYTNGLLVKRVGSNRYSRFIEISPEVFRSNSQRLSRLIPWLRRELQAILDDDNVELVREYVMALLKTYDPQSQEAVDRLCPFLHARTEHFLHELVAFARSPFDMATYDRRAQYDDMEPPAHYRPQAIRNRGHRNLDLSPPITAGHALQTNCDGAPHHSRLLRVPSRLPLISASTLQTSRPAAPLPDNVDEAGPSSVPAARPASRMQEALREKMQREMEVYEGTRGGLAGDN</sequence>
<proteinExistence type="predicted"/>
<comment type="caution">
    <text evidence="8">The sequence shown here is derived from an EMBL/GenBank/DDBJ whole genome shotgun (WGS) entry which is preliminary data.</text>
</comment>
<comment type="catalytic activity">
    <reaction evidence="1">
        <text>S-ubiquitinyl-[E2 ubiquitin-conjugating enzyme]-L-cysteine + [acceptor protein]-L-lysine = [E2 ubiquitin-conjugating enzyme]-L-cysteine + N(6)-ubiquitinyl-[acceptor protein]-L-lysine.</text>
        <dbReference type="EC" id="2.3.2.27"/>
    </reaction>
</comment>
<evidence type="ECO:0000256" key="3">
    <source>
        <dbReference type="ARBA" id="ARBA00022679"/>
    </source>
</evidence>
<dbReference type="GO" id="GO:0061630">
    <property type="term" value="F:ubiquitin protein ligase activity"/>
    <property type="evidence" value="ECO:0007669"/>
    <property type="project" value="UniProtKB-EC"/>
</dbReference>
<dbReference type="Pfam" id="PF26084">
    <property type="entry name" value="PWI_Topors"/>
    <property type="match status" value="1"/>
</dbReference>
<evidence type="ECO:0000259" key="7">
    <source>
        <dbReference type="Pfam" id="PF26084"/>
    </source>
</evidence>
<dbReference type="InterPro" id="IPR058745">
    <property type="entry name" value="PWI_Topors"/>
</dbReference>
<keyword evidence="3" id="KW-0808">Transferase</keyword>